<dbReference type="GO" id="GO:0043399">
    <property type="term" value="F:tRNA adenosine(64)-2'-O-ribosylphosphate transferase activity"/>
    <property type="evidence" value="ECO:0007669"/>
    <property type="project" value="InterPro"/>
</dbReference>
<evidence type="ECO:0000259" key="3">
    <source>
        <dbReference type="Pfam" id="PF13621"/>
    </source>
</evidence>
<dbReference type="Gene3D" id="2.60.120.10">
    <property type="entry name" value="Jelly Rolls"/>
    <property type="match status" value="1"/>
</dbReference>
<feature type="domain" description="Rit1 N-terminal" evidence="4">
    <location>
        <begin position="398"/>
        <end position="676"/>
    </location>
</feature>
<dbReference type="STRING" id="81824.A9UQW3"/>
<evidence type="ECO:0008006" key="7">
    <source>
        <dbReference type="Google" id="ProtNLM"/>
    </source>
</evidence>
<dbReference type="InterPro" id="IPR041667">
    <property type="entry name" value="Cupin_8"/>
</dbReference>
<evidence type="ECO:0000313" key="5">
    <source>
        <dbReference type="EMBL" id="EDQ93115.1"/>
    </source>
</evidence>
<gene>
    <name evidence="5" type="ORF">MONBRDRAFT_5406</name>
</gene>
<dbReference type="Proteomes" id="UP000001357">
    <property type="component" value="Unassembled WGS sequence"/>
</dbReference>
<evidence type="ECO:0000256" key="1">
    <source>
        <dbReference type="SAM" id="MobiDB-lite"/>
    </source>
</evidence>
<sequence>MTATSGVGPQGARLRHRGTAAATVVVVVVAMLLIGLLDHGAATSTDTNDDSPTSIPQAVFSTVGPAHTQSTSTSSTKLPKLTHAGINGEPIVFDNKDLLTYGAINYTHAELTLALALAKNKTDEDFPVRGKVKKSAMLKPTNLTSALYTPEEVAAMREHLQLGRWSLPDIGRTYPELCNREVEAETVVACGNSDHMYPEEVARFDYYLPKSFEEFCHLGYPQVHNYSSPEERMSIIRDLAERFPTEGAVGVEDIHPYPMCHAMCPIPEDHPVVAPIAYYQRYHEHYLRINQMFNVTEPHDKLAFSMPKFWTTNKPIHTGLHYDSAYNSLTILSGVKHVVLLPPTDRSHVYPVAMDKLLEAPKRDAVKFNLRFRMAEALTEVDDALLRSRSTYHWTRRIAREQYTLANRLLSIEEDAQYLREFHAFYPQLPLYANLRCGRWYAARFDGCVHFKSTDGHRNVWHLAHRRLNLHLIATLRQHGAVLVADATRKGRTLPDSFSRTLPIWAAVISMLADRLRRQQGLPGLHPAGGSQMSSQAHGQDDDATSTDHAYPPEAWLHMPPTTVPPSEQAQVAAVLEDRLQALLAAPIDLSALLALDRPIRCLWFHRGQLLSEDFLPMLQQPDAYVVACVCVSEPVDVVQRPGFLYIQGAGDDEEMWCGRLEPDLFWRHAPHLLELCREGQSDAAILEAAQRCQAADPLAVSNSAEPPSLSIPETHFWLGDPATLTLAEPTNAAGAASSHIPRVVIHSTAAGYSKAPGQDCWHWSFAASGAQPGLTAFLAEHPVTHVNAALPPAKRHRYELRDMAPALLELLREAQSASAFICFADDSRERCVLLSCIHRTVLGLWGLPA</sequence>
<dbReference type="Pfam" id="PF17184">
    <property type="entry name" value="Rit1_C"/>
    <property type="match status" value="1"/>
</dbReference>
<dbReference type="GeneID" id="5888169"/>
<dbReference type="AlphaFoldDB" id="A9UQW3"/>
<keyword evidence="2" id="KW-0812">Transmembrane</keyword>
<evidence type="ECO:0000259" key="4">
    <source>
        <dbReference type="Pfam" id="PF17184"/>
    </source>
</evidence>
<evidence type="ECO:0000256" key="2">
    <source>
        <dbReference type="SAM" id="Phobius"/>
    </source>
</evidence>
<keyword evidence="2" id="KW-1133">Transmembrane helix</keyword>
<feature type="domain" description="Cupin-like" evidence="3">
    <location>
        <begin position="307"/>
        <end position="355"/>
    </location>
</feature>
<protein>
    <recommendedName>
        <fullName evidence="7">JmjC domain-containing protein</fullName>
    </recommendedName>
</protein>
<feature type="region of interest" description="Disordered" evidence="1">
    <location>
        <begin position="523"/>
        <end position="556"/>
    </location>
</feature>
<dbReference type="InterPro" id="IPR007306">
    <property type="entry name" value="Rit1"/>
</dbReference>
<dbReference type="GO" id="GO:0016763">
    <property type="term" value="F:pentosyltransferase activity"/>
    <property type="evidence" value="ECO:0000318"/>
    <property type="project" value="GO_Central"/>
</dbReference>
<dbReference type="Pfam" id="PF13621">
    <property type="entry name" value="Cupin_8"/>
    <property type="match status" value="1"/>
</dbReference>
<evidence type="ECO:0000313" key="6">
    <source>
        <dbReference type="Proteomes" id="UP000001357"/>
    </source>
</evidence>
<accession>A9UQW3</accession>
<dbReference type="InterPro" id="IPR014710">
    <property type="entry name" value="RmlC-like_jellyroll"/>
</dbReference>
<dbReference type="InParanoid" id="A9UQW3"/>
<organism evidence="5 6">
    <name type="scientific">Monosiga brevicollis</name>
    <name type="common">Choanoflagellate</name>
    <dbReference type="NCBI Taxonomy" id="81824"/>
    <lineage>
        <taxon>Eukaryota</taxon>
        <taxon>Choanoflagellata</taxon>
        <taxon>Craspedida</taxon>
        <taxon>Salpingoecidae</taxon>
        <taxon>Monosiga</taxon>
    </lineage>
</organism>
<keyword evidence="2" id="KW-0472">Membrane</keyword>
<dbReference type="InterPro" id="IPR033449">
    <property type="entry name" value="Rit1_N"/>
</dbReference>
<dbReference type="PANTHER" id="PTHR31811:SF0">
    <property type="entry name" value="TRNA A64-2'-O-RIBOSYLPHOSPHATE TRANSFERASE"/>
    <property type="match status" value="1"/>
</dbReference>
<dbReference type="KEGG" id="mbr:MONBRDRAFT_5406"/>
<name>A9UQW3_MONBE</name>
<dbReference type="SUPFAM" id="SSF51197">
    <property type="entry name" value="Clavaminate synthase-like"/>
    <property type="match status" value="1"/>
</dbReference>
<feature type="transmembrane region" description="Helical" evidence="2">
    <location>
        <begin position="20"/>
        <end position="37"/>
    </location>
</feature>
<dbReference type="eggNOG" id="KOG2634">
    <property type="taxonomic scope" value="Eukaryota"/>
</dbReference>
<reference evidence="5 6" key="1">
    <citation type="journal article" date="2008" name="Nature">
        <title>The genome of the choanoflagellate Monosiga brevicollis and the origin of metazoans.</title>
        <authorList>
            <consortium name="JGI Sequencing"/>
            <person name="King N."/>
            <person name="Westbrook M.J."/>
            <person name="Young S.L."/>
            <person name="Kuo A."/>
            <person name="Abedin M."/>
            <person name="Chapman J."/>
            <person name="Fairclough S."/>
            <person name="Hellsten U."/>
            <person name="Isogai Y."/>
            <person name="Letunic I."/>
            <person name="Marr M."/>
            <person name="Pincus D."/>
            <person name="Putnam N."/>
            <person name="Rokas A."/>
            <person name="Wright K.J."/>
            <person name="Zuzow R."/>
            <person name="Dirks W."/>
            <person name="Good M."/>
            <person name="Goodstein D."/>
            <person name="Lemons D."/>
            <person name="Li W."/>
            <person name="Lyons J.B."/>
            <person name="Morris A."/>
            <person name="Nichols S."/>
            <person name="Richter D.J."/>
            <person name="Salamov A."/>
            <person name="Bork P."/>
            <person name="Lim W.A."/>
            <person name="Manning G."/>
            <person name="Miller W.T."/>
            <person name="McGinnis W."/>
            <person name="Shapiro H."/>
            <person name="Tjian R."/>
            <person name="Grigoriev I.V."/>
            <person name="Rokhsar D."/>
        </authorList>
    </citation>
    <scope>NUCLEOTIDE SEQUENCE [LARGE SCALE GENOMIC DNA]</scope>
    <source>
        <strain evidence="6">MX1 / ATCC 50154</strain>
    </source>
</reference>
<dbReference type="RefSeq" id="XP_001742877.1">
    <property type="nucleotide sequence ID" value="XM_001742825.1"/>
</dbReference>
<keyword evidence="6" id="KW-1185">Reference proteome</keyword>
<dbReference type="PANTHER" id="PTHR31811">
    <property type="entry name" value="TRNA A64-2'-O-RIBOSYLPHOSPHATE TRANSFERASE"/>
    <property type="match status" value="1"/>
</dbReference>
<dbReference type="EMBL" id="CH991543">
    <property type="protein sequence ID" value="EDQ93115.1"/>
    <property type="molecule type" value="Genomic_DNA"/>
</dbReference>
<proteinExistence type="predicted"/>
<dbReference type="GO" id="GO:0019988">
    <property type="term" value="P:charged-tRNA amino acid modification"/>
    <property type="evidence" value="ECO:0000318"/>
    <property type="project" value="GO_Central"/>
</dbReference>